<evidence type="ECO:0000256" key="1">
    <source>
        <dbReference type="ARBA" id="ARBA00004236"/>
    </source>
</evidence>
<dbReference type="EMBL" id="FOJQ01000001">
    <property type="protein sequence ID" value="SFA38193.1"/>
    <property type="molecule type" value="Genomic_DNA"/>
</dbReference>
<keyword evidence="8" id="KW-0969">Cilium</keyword>
<dbReference type="AlphaFoldDB" id="A0A1I0SFI8"/>
<evidence type="ECO:0000256" key="4">
    <source>
        <dbReference type="ARBA" id="ARBA00022989"/>
    </source>
</evidence>
<keyword evidence="9" id="KW-1185">Reference proteome</keyword>
<keyword evidence="7" id="KW-0732">Signal</keyword>
<evidence type="ECO:0000256" key="5">
    <source>
        <dbReference type="ARBA" id="ARBA00023136"/>
    </source>
</evidence>
<proteinExistence type="predicted"/>
<feature type="signal peptide" evidence="7">
    <location>
        <begin position="1"/>
        <end position="23"/>
    </location>
</feature>
<evidence type="ECO:0000313" key="9">
    <source>
        <dbReference type="Proteomes" id="UP000198979"/>
    </source>
</evidence>
<keyword evidence="8" id="KW-0966">Cell projection</keyword>
<keyword evidence="5 6" id="KW-0472">Membrane</keyword>
<keyword evidence="8" id="KW-0282">Flagellum</keyword>
<evidence type="ECO:0000256" key="7">
    <source>
        <dbReference type="SAM" id="SignalP"/>
    </source>
</evidence>
<keyword evidence="4 6" id="KW-1133">Transmembrane helix</keyword>
<dbReference type="STRING" id="150248.SAMN05216169_100160"/>
<dbReference type="Proteomes" id="UP000198979">
    <property type="component" value="Unassembled WGS sequence"/>
</dbReference>
<evidence type="ECO:0000313" key="8">
    <source>
        <dbReference type="EMBL" id="SFA38193.1"/>
    </source>
</evidence>
<comment type="subcellular location">
    <subcellularLocation>
        <location evidence="1">Cell membrane</location>
    </subcellularLocation>
</comment>
<name>A0A1I0SFI8_9BACL</name>
<dbReference type="GO" id="GO:0044781">
    <property type="term" value="P:bacterial-type flagellum organization"/>
    <property type="evidence" value="ECO:0007669"/>
    <property type="project" value="InterPro"/>
</dbReference>
<evidence type="ECO:0000256" key="3">
    <source>
        <dbReference type="ARBA" id="ARBA00022692"/>
    </source>
</evidence>
<gene>
    <name evidence="8" type="ORF">SAMN05216169_100160</name>
</gene>
<dbReference type="Pfam" id="PF04347">
    <property type="entry name" value="FliO"/>
    <property type="match status" value="1"/>
</dbReference>
<dbReference type="InterPro" id="IPR022781">
    <property type="entry name" value="Flagellar_biosynth_FliO"/>
</dbReference>
<dbReference type="GO" id="GO:0016020">
    <property type="term" value="C:membrane"/>
    <property type="evidence" value="ECO:0007669"/>
    <property type="project" value="InterPro"/>
</dbReference>
<organism evidence="8 9">
    <name type="scientific">Anoxybacillus pushchinoensis</name>
    <dbReference type="NCBI Taxonomy" id="150248"/>
    <lineage>
        <taxon>Bacteria</taxon>
        <taxon>Bacillati</taxon>
        <taxon>Bacillota</taxon>
        <taxon>Bacilli</taxon>
        <taxon>Bacillales</taxon>
        <taxon>Anoxybacillaceae</taxon>
        <taxon>Anoxybacillus</taxon>
    </lineage>
</organism>
<sequence>MRYIRMIILCAFVVLQAVSPAFAEQTNSVKECLEHPEACKEQQTNNDAPNETIAQPSPVAVWDFVKLIAATAFVIFLLYSLLRWLNKQNRFYERKGLIQHLGGTSLGTNRTIQIVKVGRRVFVVGVGESIHLLKEITDEQEIEELLKQHEARLDSMLDAAGVWKLLQSLLQRKTSEPRFRQLFNQELQQLAHERKKAMSSLEKERDQHE</sequence>
<keyword evidence="2" id="KW-1003">Cell membrane</keyword>
<reference evidence="9" key="1">
    <citation type="submission" date="2016-10" db="EMBL/GenBank/DDBJ databases">
        <authorList>
            <person name="Varghese N."/>
            <person name="Submissions S."/>
        </authorList>
    </citation>
    <scope>NUCLEOTIDE SEQUENCE [LARGE SCALE GENOMIC DNA]</scope>
    <source>
        <strain evidence="9">K1</strain>
    </source>
</reference>
<dbReference type="NCBIfam" id="NF009951">
    <property type="entry name" value="PRK13415.1"/>
    <property type="match status" value="1"/>
</dbReference>
<evidence type="ECO:0000256" key="2">
    <source>
        <dbReference type="ARBA" id="ARBA00022475"/>
    </source>
</evidence>
<protein>
    <submittedName>
        <fullName evidence="8">Flagellar protein FliO/FliZ</fullName>
    </submittedName>
</protein>
<accession>A0A1I0SFI8</accession>
<evidence type="ECO:0000256" key="6">
    <source>
        <dbReference type="SAM" id="Phobius"/>
    </source>
</evidence>
<dbReference type="OrthoDB" id="2376965at2"/>
<keyword evidence="3 6" id="KW-0812">Transmembrane</keyword>
<feature type="transmembrane region" description="Helical" evidence="6">
    <location>
        <begin position="64"/>
        <end position="85"/>
    </location>
</feature>
<feature type="chain" id="PRO_5011554542" evidence="7">
    <location>
        <begin position="24"/>
        <end position="209"/>
    </location>
</feature>
<dbReference type="RefSeq" id="WP_091699981.1">
    <property type="nucleotide sequence ID" value="NZ_FOJQ01000001.1"/>
</dbReference>